<evidence type="ECO:0000313" key="5">
    <source>
        <dbReference type="EMBL" id="QXE23550.1"/>
    </source>
</evidence>
<dbReference type="PRINTS" id="PR00320">
    <property type="entry name" value="GPROTEINBRPT"/>
</dbReference>
<accession>A0A975Y4U6</accession>
<organism evidence="5 6">
    <name type="scientific">Richelia sinica FACHB-800</name>
    <dbReference type="NCBI Taxonomy" id="1357546"/>
    <lineage>
        <taxon>Bacteria</taxon>
        <taxon>Bacillati</taxon>
        <taxon>Cyanobacteriota</taxon>
        <taxon>Cyanophyceae</taxon>
        <taxon>Nostocales</taxon>
        <taxon>Nostocaceae</taxon>
        <taxon>Richelia</taxon>
    </lineage>
</organism>
<keyword evidence="6" id="KW-1185">Reference proteome</keyword>
<dbReference type="GO" id="GO:0009307">
    <property type="term" value="P:DNA restriction-modification system"/>
    <property type="evidence" value="ECO:0007669"/>
    <property type="project" value="InterPro"/>
</dbReference>
<name>A0A975Y4U6_9NOST</name>
<dbReference type="KEGG" id="rsin:B6N60_02240"/>
<dbReference type="InterPro" id="IPR011856">
    <property type="entry name" value="tRNA_endonuc-like_dom_sf"/>
</dbReference>
<dbReference type="AlphaFoldDB" id="A0A975Y4U6"/>
<protein>
    <submittedName>
        <fullName evidence="5">WD-40 repeat protein</fullName>
    </submittedName>
</protein>
<evidence type="ECO:0000313" key="6">
    <source>
        <dbReference type="Proteomes" id="UP000683511"/>
    </source>
</evidence>
<dbReference type="InterPro" id="IPR011335">
    <property type="entry name" value="Restrct_endonuc-II-like"/>
</dbReference>
<dbReference type="Gene3D" id="3.40.1350.10">
    <property type="match status" value="1"/>
</dbReference>
<dbReference type="InterPro" id="IPR015943">
    <property type="entry name" value="WD40/YVTN_repeat-like_dom_sf"/>
</dbReference>
<sequence>MQDLVSARFLKGHTDKVLSVAFSPDGRWLASASDDKTVRIWNLFTKESFILNGHGKSSWFAGVNSVAFSPDGKILASGSDDKTIKLWDINSKQEIVTLAGHESKVYCVAFSPDGKFLASASKDETVKLWKMPSGQEISSFNGHKDDVLCVAFSPKGNILASGGSGNDKTIKLWYLSEKKVHTLTGHSDWFGGIYSLAFHPNGKILASASKDKTIKLWKVETGQKITTLTGHTDDILSVAFSPNGQMLVSGSKDKTVKLWYLTEGKKIYTFKGINSEVYSVAFHPKGQMIAAGYEKKDIALFPCRNFQPVSQTETQKETTTKTSKSSISCPWNQLNDEEFEELCYDILKIKHNPIEIYKMGKSRARDGGRDIIFHTSSDSDPKAVKWIVQCKLLRNGNSLTGKKVENIRDMLEDHEAGGFCIMTSGVIDSTLHDKLDNLKHKKGFQIERWSYLEIERFLAEHAEIKSRYFKD</sequence>
<evidence type="ECO:0000256" key="2">
    <source>
        <dbReference type="ARBA" id="ARBA00022737"/>
    </source>
</evidence>
<dbReference type="InterPro" id="IPR007560">
    <property type="entry name" value="Restrct_endonuc_IV_Mrr"/>
</dbReference>
<evidence type="ECO:0000259" key="4">
    <source>
        <dbReference type="Pfam" id="PF04471"/>
    </source>
</evidence>
<dbReference type="Pfam" id="PF04471">
    <property type="entry name" value="Mrr_cat"/>
    <property type="match status" value="1"/>
</dbReference>
<dbReference type="PROSITE" id="PS00678">
    <property type="entry name" value="WD_REPEATS_1"/>
    <property type="match status" value="2"/>
</dbReference>
<dbReference type="GO" id="GO:0004519">
    <property type="term" value="F:endonuclease activity"/>
    <property type="evidence" value="ECO:0007669"/>
    <property type="project" value="InterPro"/>
</dbReference>
<feature type="repeat" description="WD" evidence="3">
    <location>
        <begin position="98"/>
        <end position="139"/>
    </location>
</feature>
<dbReference type="CDD" id="cd00200">
    <property type="entry name" value="WD40"/>
    <property type="match status" value="1"/>
</dbReference>
<dbReference type="Proteomes" id="UP000683511">
    <property type="component" value="Chromosome"/>
</dbReference>
<dbReference type="PROSITE" id="PS50294">
    <property type="entry name" value="WD_REPEATS_REGION"/>
    <property type="match status" value="5"/>
</dbReference>
<dbReference type="EMBL" id="CP021056">
    <property type="protein sequence ID" value="QXE23550.1"/>
    <property type="molecule type" value="Genomic_DNA"/>
</dbReference>
<dbReference type="InterPro" id="IPR020472">
    <property type="entry name" value="WD40_PAC1"/>
</dbReference>
<dbReference type="RefSeq" id="WP_190605787.1">
    <property type="nucleotide sequence ID" value="NZ_CP021056.1"/>
</dbReference>
<dbReference type="SMART" id="SM00320">
    <property type="entry name" value="WD40"/>
    <property type="match status" value="7"/>
</dbReference>
<gene>
    <name evidence="5" type="ORF">B6N60_02240</name>
</gene>
<dbReference type="SUPFAM" id="SSF50978">
    <property type="entry name" value="WD40 repeat-like"/>
    <property type="match status" value="1"/>
</dbReference>
<dbReference type="InterPro" id="IPR001680">
    <property type="entry name" value="WD40_rpt"/>
</dbReference>
<dbReference type="Pfam" id="PF00400">
    <property type="entry name" value="WD40"/>
    <property type="match status" value="7"/>
</dbReference>
<keyword evidence="2" id="KW-0677">Repeat</keyword>
<dbReference type="InterPro" id="IPR036322">
    <property type="entry name" value="WD40_repeat_dom_sf"/>
</dbReference>
<feature type="repeat" description="WD" evidence="3">
    <location>
        <begin position="228"/>
        <end position="269"/>
    </location>
</feature>
<feature type="repeat" description="WD" evidence="3">
    <location>
        <begin position="63"/>
        <end position="97"/>
    </location>
</feature>
<keyword evidence="1 3" id="KW-0853">WD repeat</keyword>
<dbReference type="SUPFAM" id="SSF52980">
    <property type="entry name" value="Restriction endonuclease-like"/>
    <property type="match status" value="1"/>
</dbReference>
<dbReference type="PANTHER" id="PTHR19879">
    <property type="entry name" value="TRANSCRIPTION INITIATION FACTOR TFIID"/>
    <property type="match status" value="1"/>
</dbReference>
<dbReference type="PANTHER" id="PTHR19879:SF9">
    <property type="entry name" value="TRANSCRIPTION INITIATION FACTOR TFIID SUBUNIT 5"/>
    <property type="match status" value="1"/>
</dbReference>
<evidence type="ECO:0000256" key="3">
    <source>
        <dbReference type="PROSITE-ProRule" id="PRU00221"/>
    </source>
</evidence>
<dbReference type="Gene3D" id="2.130.10.10">
    <property type="entry name" value="YVTN repeat-like/Quinoprotein amine dehydrogenase"/>
    <property type="match status" value="4"/>
</dbReference>
<evidence type="ECO:0000256" key="1">
    <source>
        <dbReference type="ARBA" id="ARBA00022574"/>
    </source>
</evidence>
<dbReference type="InterPro" id="IPR019775">
    <property type="entry name" value="WD40_repeat_CS"/>
</dbReference>
<feature type="domain" description="Restriction endonuclease type IV Mrr" evidence="4">
    <location>
        <begin position="333"/>
        <end position="427"/>
    </location>
</feature>
<dbReference type="PROSITE" id="PS50082">
    <property type="entry name" value="WD_REPEATS_2"/>
    <property type="match status" value="6"/>
</dbReference>
<reference evidence="5" key="1">
    <citation type="submission" date="2017-04" db="EMBL/GenBank/DDBJ databases">
        <title>Genome deletions in a multicellular cyanobacterial endosymbiont for morphological adaptation in marine diatoms.</title>
        <authorList>
            <person name="Wang Y."/>
            <person name="Gao H."/>
            <person name="Li R."/>
            <person name="Xu X."/>
        </authorList>
    </citation>
    <scope>NUCLEOTIDE SEQUENCE</scope>
    <source>
        <strain evidence="5">FACHB 800</strain>
    </source>
</reference>
<feature type="repeat" description="WD" evidence="3">
    <location>
        <begin position="193"/>
        <end position="227"/>
    </location>
</feature>
<dbReference type="GO" id="GO:0003677">
    <property type="term" value="F:DNA binding"/>
    <property type="evidence" value="ECO:0007669"/>
    <property type="project" value="InterPro"/>
</dbReference>
<proteinExistence type="predicted"/>
<feature type="repeat" description="WD" evidence="3">
    <location>
        <begin position="140"/>
        <end position="163"/>
    </location>
</feature>
<feature type="repeat" description="WD" evidence="3">
    <location>
        <begin position="10"/>
        <end position="43"/>
    </location>
</feature>